<evidence type="ECO:0000256" key="2">
    <source>
        <dbReference type="ARBA" id="ARBA00022840"/>
    </source>
</evidence>
<dbReference type="SUPFAM" id="SSF52540">
    <property type="entry name" value="P-loop containing nucleoside triphosphate hydrolases"/>
    <property type="match status" value="1"/>
</dbReference>
<dbReference type="GO" id="GO:0006355">
    <property type="term" value="P:regulation of DNA-templated transcription"/>
    <property type="evidence" value="ECO:0007669"/>
    <property type="project" value="InterPro"/>
</dbReference>
<dbReference type="EMBL" id="MNYI01000175">
    <property type="protein sequence ID" value="OIP38531.1"/>
    <property type="molecule type" value="Genomic_DNA"/>
</dbReference>
<name>A0A1J5DST9_9BACT</name>
<dbReference type="Proteomes" id="UP000183085">
    <property type="component" value="Unassembled WGS sequence"/>
</dbReference>
<dbReference type="AlphaFoldDB" id="A0A1J5DST9"/>
<sequence length="72" mass="8144">MVKTNQKSSIGVTQKLERRVKQISEAAMVTLVNYDWLGNVRELKNIIERLAILTPAEQILLEDIPLLPTKGN</sequence>
<feature type="domain" description="Sigma-54 factor interaction" evidence="3">
    <location>
        <begin position="14"/>
        <end position="52"/>
    </location>
</feature>
<keyword evidence="2" id="KW-0067">ATP-binding</keyword>
<reference evidence="4 5" key="1">
    <citation type="journal article" date="2016" name="Environ. Microbiol.">
        <title>Genomic resolution of a cold subsurface aquifer community provides metabolic insights for novel microbes adapted to high CO concentrations.</title>
        <authorList>
            <person name="Probst A.J."/>
            <person name="Castelle C.J."/>
            <person name="Singh A."/>
            <person name="Brown C.T."/>
            <person name="Anantharaman K."/>
            <person name="Sharon I."/>
            <person name="Hug L.A."/>
            <person name="Burstein D."/>
            <person name="Emerson J.B."/>
            <person name="Thomas B.C."/>
            <person name="Banfield J.F."/>
        </authorList>
    </citation>
    <scope>NUCLEOTIDE SEQUENCE [LARGE SCALE GENOMIC DNA]</scope>
    <source>
        <strain evidence="4">CG2_30_40_21</strain>
    </source>
</reference>
<evidence type="ECO:0000313" key="5">
    <source>
        <dbReference type="Proteomes" id="UP000183085"/>
    </source>
</evidence>
<gene>
    <name evidence="4" type="ORF">AUJ95_06650</name>
</gene>
<evidence type="ECO:0000256" key="1">
    <source>
        <dbReference type="ARBA" id="ARBA00022741"/>
    </source>
</evidence>
<keyword evidence="1" id="KW-0547">Nucleotide-binding</keyword>
<dbReference type="InterPro" id="IPR027417">
    <property type="entry name" value="P-loop_NTPase"/>
</dbReference>
<evidence type="ECO:0000259" key="3">
    <source>
        <dbReference type="PROSITE" id="PS50045"/>
    </source>
</evidence>
<dbReference type="STRING" id="1817895.AUJ95_06650"/>
<dbReference type="Gene3D" id="1.10.8.60">
    <property type="match status" value="1"/>
</dbReference>
<dbReference type="InterPro" id="IPR002078">
    <property type="entry name" value="Sigma_54_int"/>
</dbReference>
<comment type="caution">
    <text evidence="4">The sequence shown here is derived from an EMBL/GenBank/DDBJ whole genome shotgun (WGS) entry which is preliminary data.</text>
</comment>
<proteinExistence type="predicted"/>
<dbReference type="PANTHER" id="PTHR32071">
    <property type="entry name" value="TRANSCRIPTIONAL REGULATORY PROTEIN"/>
    <property type="match status" value="1"/>
</dbReference>
<organism evidence="4 5">
    <name type="scientific">Candidatus Desantisbacteria bacterium CG2_30_40_21</name>
    <dbReference type="NCBI Taxonomy" id="1817895"/>
    <lineage>
        <taxon>Bacteria</taxon>
        <taxon>Candidatus Desantisiibacteriota</taxon>
    </lineage>
</organism>
<dbReference type="GO" id="GO:0005524">
    <property type="term" value="F:ATP binding"/>
    <property type="evidence" value="ECO:0007669"/>
    <property type="project" value="UniProtKB-KW"/>
</dbReference>
<dbReference type="InterPro" id="IPR058031">
    <property type="entry name" value="AAA_lid_NorR"/>
</dbReference>
<accession>A0A1J5DST9</accession>
<evidence type="ECO:0000313" key="4">
    <source>
        <dbReference type="EMBL" id="OIP38531.1"/>
    </source>
</evidence>
<dbReference type="Pfam" id="PF25601">
    <property type="entry name" value="AAA_lid_14"/>
    <property type="match status" value="1"/>
</dbReference>
<protein>
    <recommendedName>
        <fullName evidence="3">Sigma-54 factor interaction domain-containing protein</fullName>
    </recommendedName>
</protein>
<dbReference type="PROSITE" id="PS50045">
    <property type="entry name" value="SIGMA54_INTERACT_4"/>
    <property type="match status" value="1"/>
</dbReference>